<dbReference type="STRING" id="285351.SAMN04488035_2268"/>
<dbReference type="RefSeq" id="WP_093378772.1">
    <property type="nucleotide sequence ID" value="NZ_BNAN01000004.1"/>
</dbReference>
<keyword evidence="1" id="KW-1133">Transmembrane helix</keyword>
<evidence type="ECO:0008006" key="4">
    <source>
        <dbReference type="Google" id="ProtNLM"/>
    </source>
</evidence>
<organism evidence="2 3">
    <name type="scientific">Flavimobilis marinus</name>
    <dbReference type="NCBI Taxonomy" id="285351"/>
    <lineage>
        <taxon>Bacteria</taxon>
        <taxon>Bacillati</taxon>
        <taxon>Actinomycetota</taxon>
        <taxon>Actinomycetes</taxon>
        <taxon>Micrococcales</taxon>
        <taxon>Jonesiaceae</taxon>
        <taxon>Flavimobilis</taxon>
    </lineage>
</organism>
<reference evidence="3" key="1">
    <citation type="submission" date="2016-10" db="EMBL/GenBank/DDBJ databases">
        <authorList>
            <person name="Varghese N."/>
            <person name="Submissions S."/>
        </authorList>
    </citation>
    <scope>NUCLEOTIDE SEQUENCE [LARGE SCALE GENOMIC DNA]</scope>
    <source>
        <strain evidence="3">DSM 19083</strain>
    </source>
</reference>
<dbReference type="Proteomes" id="UP000198520">
    <property type="component" value="Unassembled WGS sequence"/>
</dbReference>
<dbReference type="InterPro" id="IPR025443">
    <property type="entry name" value="DUF4307"/>
</dbReference>
<name>A0A1I2HEJ4_9MICO</name>
<feature type="transmembrane region" description="Helical" evidence="1">
    <location>
        <begin position="23"/>
        <end position="41"/>
    </location>
</feature>
<sequence>MTVTPDLADRYGVRSPRRRAQTVALWTLGALGTVAAGWIGWSMATSEPYVVNDYGFVVVSPELVEVTFDVTKDADVALTCRLTALSPSYAQVGFAEVTIPAGSDELQRFTVDVPTSEEATTGLLDGCEALPAGS</sequence>
<gene>
    <name evidence="2" type="ORF">SAMN04488035_2268</name>
</gene>
<evidence type="ECO:0000256" key="1">
    <source>
        <dbReference type="SAM" id="Phobius"/>
    </source>
</evidence>
<evidence type="ECO:0000313" key="2">
    <source>
        <dbReference type="EMBL" id="SFF27968.1"/>
    </source>
</evidence>
<keyword evidence="3" id="KW-1185">Reference proteome</keyword>
<proteinExistence type="predicted"/>
<keyword evidence="1" id="KW-0812">Transmembrane</keyword>
<dbReference type="AlphaFoldDB" id="A0A1I2HEJ4"/>
<dbReference type="EMBL" id="FONZ01000004">
    <property type="protein sequence ID" value="SFF27968.1"/>
    <property type="molecule type" value="Genomic_DNA"/>
</dbReference>
<protein>
    <recommendedName>
        <fullName evidence="4">DUF4307 domain-containing protein</fullName>
    </recommendedName>
</protein>
<keyword evidence="1" id="KW-0472">Membrane</keyword>
<dbReference type="OrthoDB" id="4793644at2"/>
<dbReference type="Pfam" id="PF14155">
    <property type="entry name" value="DUF4307"/>
    <property type="match status" value="1"/>
</dbReference>
<accession>A0A1I2HEJ4</accession>
<evidence type="ECO:0000313" key="3">
    <source>
        <dbReference type="Proteomes" id="UP000198520"/>
    </source>
</evidence>